<organism evidence="7 8">
    <name type="scientific">Vitis vinifera</name>
    <name type="common">Grape</name>
    <dbReference type="NCBI Taxonomy" id="29760"/>
    <lineage>
        <taxon>Eukaryota</taxon>
        <taxon>Viridiplantae</taxon>
        <taxon>Streptophyta</taxon>
        <taxon>Embryophyta</taxon>
        <taxon>Tracheophyta</taxon>
        <taxon>Spermatophyta</taxon>
        <taxon>Magnoliopsida</taxon>
        <taxon>eudicotyledons</taxon>
        <taxon>Gunneridae</taxon>
        <taxon>Pentapetalae</taxon>
        <taxon>rosids</taxon>
        <taxon>Vitales</taxon>
        <taxon>Vitaceae</taxon>
        <taxon>Viteae</taxon>
        <taxon>Vitis</taxon>
    </lineage>
</organism>
<protein>
    <recommendedName>
        <fullName evidence="6">C3H1-type domain-containing protein</fullName>
    </recommendedName>
</protein>
<reference evidence="7 8" key="1">
    <citation type="journal article" date="2023" name="Hortic Res">
        <title>The complete reference genome for grapevine (Vitis vinifera L.) genetics and breeding.</title>
        <authorList>
            <person name="Shi X."/>
            <person name="Cao S."/>
            <person name="Wang X."/>
            <person name="Huang S."/>
            <person name="Wang Y."/>
            <person name="Liu Z."/>
            <person name="Liu W."/>
            <person name="Leng X."/>
            <person name="Peng Y."/>
            <person name="Wang N."/>
            <person name="Wang Y."/>
            <person name="Ma Z."/>
            <person name="Xu X."/>
            <person name="Zhang F."/>
            <person name="Xue H."/>
            <person name="Zhong H."/>
            <person name="Wang Y."/>
            <person name="Zhang K."/>
            <person name="Velt A."/>
            <person name="Avia K."/>
            <person name="Holtgrawe D."/>
            <person name="Grimplet J."/>
            <person name="Matus J.T."/>
            <person name="Ware D."/>
            <person name="Wu X."/>
            <person name="Wang H."/>
            <person name="Liu C."/>
            <person name="Fang Y."/>
            <person name="Rustenholz C."/>
            <person name="Cheng Z."/>
            <person name="Xiao H."/>
            <person name="Zhou Y."/>
        </authorList>
    </citation>
    <scope>NUCLEOTIDE SEQUENCE [LARGE SCALE GENOMIC DNA]</scope>
    <source>
        <strain evidence="8">cv. Pinot noir / PN40024</strain>
        <tissue evidence="7">Leaf</tissue>
    </source>
</reference>
<sequence>MDHRPNGRIKEYMTIAAFLVHEEALILILRGGEFMAVVQAIELQVVARAIEIEKLCNYWLQGNCSYGDKCNFLHSWSIGDCFSSLTPSGSDKLYTGSKDETVRIWDRQSGQSTGVVNLGGEVGCMISEGPWLFVGIPNVVKAWHTQNNTELSLSGPIGQVYALVVGNDLLFAGVQARRARLIGLVWSTKLCSLPFGSSG</sequence>
<dbReference type="InterPro" id="IPR015943">
    <property type="entry name" value="WD40/YVTN_repeat-like_dom_sf"/>
</dbReference>
<evidence type="ECO:0000256" key="1">
    <source>
        <dbReference type="ARBA" id="ARBA00022723"/>
    </source>
</evidence>
<dbReference type="EMBL" id="CP126663">
    <property type="protein sequence ID" value="WKA07085.1"/>
    <property type="molecule type" value="Genomic_DNA"/>
</dbReference>
<evidence type="ECO:0000256" key="3">
    <source>
        <dbReference type="ARBA" id="ARBA00022833"/>
    </source>
</evidence>
<dbReference type="InterPro" id="IPR044715">
    <property type="entry name" value="WDR86-like"/>
</dbReference>
<keyword evidence="1 5" id="KW-0479">Metal-binding</keyword>
<evidence type="ECO:0000259" key="6">
    <source>
        <dbReference type="PROSITE" id="PS50103"/>
    </source>
</evidence>
<keyword evidence="2 5" id="KW-0863">Zinc-finger</keyword>
<evidence type="ECO:0000313" key="8">
    <source>
        <dbReference type="Proteomes" id="UP001227230"/>
    </source>
</evidence>
<dbReference type="Gene3D" id="2.130.10.10">
    <property type="entry name" value="YVTN repeat-like/Quinoprotein amine dehydrogenase"/>
    <property type="match status" value="1"/>
</dbReference>
<keyword evidence="8" id="KW-1185">Reference proteome</keyword>
<dbReference type="InterPro" id="IPR036855">
    <property type="entry name" value="Znf_CCCH_sf"/>
</dbReference>
<gene>
    <name evidence="7" type="ORF">VitviT2T_024951</name>
</gene>
<keyword evidence="4" id="KW-0853">WD repeat</keyword>
<dbReference type="Pfam" id="PF18044">
    <property type="entry name" value="zf-CCCH_4"/>
    <property type="match status" value="1"/>
</dbReference>
<dbReference type="PANTHER" id="PTHR44489:SF1">
    <property type="entry name" value="ZINC FINGER CCCH DOMAIN-CONTAINING PROTEIN 63"/>
    <property type="match status" value="1"/>
</dbReference>
<dbReference type="SUPFAM" id="SSF90229">
    <property type="entry name" value="CCCH zinc finger"/>
    <property type="match status" value="1"/>
</dbReference>
<name>A0ABY9DHX5_VITVI</name>
<keyword evidence="3 5" id="KW-0862">Zinc</keyword>
<dbReference type="PANTHER" id="PTHR44489">
    <property type="match status" value="1"/>
</dbReference>
<dbReference type="Gene3D" id="4.10.1000.10">
    <property type="entry name" value="Zinc finger, CCCH-type"/>
    <property type="match status" value="1"/>
</dbReference>
<evidence type="ECO:0000256" key="4">
    <source>
        <dbReference type="PROSITE-ProRule" id="PRU00221"/>
    </source>
</evidence>
<dbReference type="SUPFAM" id="SSF50978">
    <property type="entry name" value="WD40 repeat-like"/>
    <property type="match status" value="1"/>
</dbReference>
<dbReference type="PROSITE" id="PS50103">
    <property type="entry name" value="ZF_C3H1"/>
    <property type="match status" value="1"/>
</dbReference>
<dbReference type="InterPro" id="IPR041367">
    <property type="entry name" value="Znf-CCCH_4"/>
</dbReference>
<dbReference type="SMART" id="SM00356">
    <property type="entry name" value="ZnF_C3H1"/>
    <property type="match status" value="1"/>
</dbReference>
<evidence type="ECO:0000313" key="7">
    <source>
        <dbReference type="EMBL" id="WKA07085.1"/>
    </source>
</evidence>
<proteinExistence type="predicted"/>
<dbReference type="InterPro" id="IPR036322">
    <property type="entry name" value="WD40_repeat_dom_sf"/>
</dbReference>
<dbReference type="InterPro" id="IPR000571">
    <property type="entry name" value="Znf_CCCH"/>
</dbReference>
<evidence type="ECO:0000256" key="2">
    <source>
        <dbReference type="ARBA" id="ARBA00022771"/>
    </source>
</evidence>
<feature type="zinc finger region" description="C3H1-type" evidence="5">
    <location>
        <begin position="55"/>
        <end position="77"/>
    </location>
</feature>
<feature type="repeat" description="WD" evidence="4">
    <location>
        <begin position="93"/>
        <end position="115"/>
    </location>
</feature>
<evidence type="ECO:0000256" key="5">
    <source>
        <dbReference type="PROSITE-ProRule" id="PRU00723"/>
    </source>
</evidence>
<dbReference type="PROSITE" id="PS50082">
    <property type="entry name" value="WD_REPEATS_2"/>
    <property type="match status" value="1"/>
</dbReference>
<accession>A0ABY9DHX5</accession>
<dbReference type="Proteomes" id="UP001227230">
    <property type="component" value="Chromosome 16"/>
</dbReference>
<dbReference type="InterPro" id="IPR001680">
    <property type="entry name" value="WD40_rpt"/>
</dbReference>
<feature type="domain" description="C3H1-type" evidence="6">
    <location>
        <begin position="55"/>
        <end position="77"/>
    </location>
</feature>